<dbReference type="InterPro" id="IPR016186">
    <property type="entry name" value="C-type_lectin-like/link_sf"/>
</dbReference>
<dbReference type="Pfam" id="PF00059">
    <property type="entry name" value="Lectin_C"/>
    <property type="match status" value="1"/>
</dbReference>
<dbReference type="Gene3D" id="3.10.100.10">
    <property type="entry name" value="Mannose-Binding Protein A, subunit A"/>
    <property type="match status" value="1"/>
</dbReference>
<protein>
    <recommendedName>
        <fullName evidence="2">C-type lectin domain-containing protein</fullName>
    </recommendedName>
</protein>
<evidence type="ECO:0000313" key="3">
    <source>
        <dbReference type="EMBL" id="KAJ8341356.1"/>
    </source>
</evidence>
<evidence type="ECO:0000259" key="2">
    <source>
        <dbReference type="PROSITE" id="PS50041"/>
    </source>
</evidence>
<dbReference type="PROSITE" id="PS50041">
    <property type="entry name" value="C_TYPE_LECTIN_2"/>
    <property type="match status" value="1"/>
</dbReference>
<dbReference type="AlphaFoldDB" id="A0A9Q1IJ09"/>
<dbReference type="SMART" id="SM00034">
    <property type="entry name" value="CLECT"/>
    <property type="match status" value="1"/>
</dbReference>
<dbReference type="Proteomes" id="UP001152622">
    <property type="component" value="Chromosome 15"/>
</dbReference>
<comment type="caution">
    <text evidence="3">The sequence shown here is derived from an EMBL/GenBank/DDBJ whole genome shotgun (WGS) entry which is preliminary data.</text>
</comment>
<evidence type="ECO:0000313" key="4">
    <source>
        <dbReference type="Proteomes" id="UP001152622"/>
    </source>
</evidence>
<dbReference type="CDD" id="cd00037">
    <property type="entry name" value="CLECT"/>
    <property type="match status" value="1"/>
</dbReference>
<gene>
    <name evidence="3" type="ORF">SKAU_G00336470</name>
</gene>
<name>A0A9Q1IJ09_SYNKA</name>
<reference evidence="3" key="1">
    <citation type="journal article" date="2023" name="Science">
        <title>Genome structures resolve the early diversification of teleost fishes.</title>
        <authorList>
            <person name="Parey E."/>
            <person name="Louis A."/>
            <person name="Montfort J."/>
            <person name="Bouchez O."/>
            <person name="Roques C."/>
            <person name="Iampietro C."/>
            <person name="Lluch J."/>
            <person name="Castinel A."/>
            <person name="Donnadieu C."/>
            <person name="Desvignes T."/>
            <person name="Floi Bucao C."/>
            <person name="Jouanno E."/>
            <person name="Wen M."/>
            <person name="Mejri S."/>
            <person name="Dirks R."/>
            <person name="Jansen H."/>
            <person name="Henkel C."/>
            <person name="Chen W.J."/>
            <person name="Zahm M."/>
            <person name="Cabau C."/>
            <person name="Klopp C."/>
            <person name="Thompson A.W."/>
            <person name="Robinson-Rechavi M."/>
            <person name="Braasch I."/>
            <person name="Lecointre G."/>
            <person name="Bobe J."/>
            <person name="Postlethwait J.H."/>
            <person name="Berthelot C."/>
            <person name="Roest Crollius H."/>
            <person name="Guiguen Y."/>
        </authorList>
    </citation>
    <scope>NUCLEOTIDE SEQUENCE</scope>
    <source>
        <strain evidence="3">WJC10195</strain>
    </source>
</reference>
<keyword evidence="4" id="KW-1185">Reference proteome</keyword>
<feature type="signal peptide" evidence="1">
    <location>
        <begin position="1"/>
        <end position="20"/>
    </location>
</feature>
<sequence>MRVLTVSVLLFMVLAHSVESEDASVAQAEVNVAVNGDVDPPAEEIVETVPDVPVQNHSLTESPELGDETPLTRSLGQCPFGWSGHQARCYHYVNQRATWINAQQYCIGIGANLASARNPREYKFLQDMVHEIGRTSNAWLGGFYLQNTWLWMDGEGFYYSNWYSQSSASSSPCLYLRTTVLPRAPCAIRGTPAPVPDPRAGVPSSAGPPGRGHVLLLTLKASAVAAPPRYPRDPRSSSRPYLVSVQCLVPDPSSSTPVL</sequence>
<dbReference type="EMBL" id="JAINUF010000015">
    <property type="protein sequence ID" value="KAJ8341356.1"/>
    <property type="molecule type" value="Genomic_DNA"/>
</dbReference>
<dbReference type="InterPro" id="IPR016187">
    <property type="entry name" value="CTDL_fold"/>
</dbReference>
<dbReference type="InterPro" id="IPR050111">
    <property type="entry name" value="C-type_lectin/snaclec_domain"/>
</dbReference>
<keyword evidence="1" id="KW-0732">Signal</keyword>
<dbReference type="OrthoDB" id="441660at2759"/>
<proteinExistence type="predicted"/>
<dbReference type="InterPro" id="IPR001304">
    <property type="entry name" value="C-type_lectin-like"/>
</dbReference>
<dbReference type="PANTHER" id="PTHR22803">
    <property type="entry name" value="MANNOSE, PHOSPHOLIPASE, LECTIN RECEPTOR RELATED"/>
    <property type="match status" value="1"/>
</dbReference>
<dbReference type="SUPFAM" id="SSF56436">
    <property type="entry name" value="C-type lectin-like"/>
    <property type="match status" value="1"/>
</dbReference>
<evidence type="ECO:0000256" key="1">
    <source>
        <dbReference type="SAM" id="SignalP"/>
    </source>
</evidence>
<organism evidence="3 4">
    <name type="scientific">Synaphobranchus kaupii</name>
    <name type="common">Kaup's arrowtooth eel</name>
    <dbReference type="NCBI Taxonomy" id="118154"/>
    <lineage>
        <taxon>Eukaryota</taxon>
        <taxon>Metazoa</taxon>
        <taxon>Chordata</taxon>
        <taxon>Craniata</taxon>
        <taxon>Vertebrata</taxon>
        <taxon>Euteleostomi</taxon>
        <taxon>Actinopterygii</taxon>
        <taxon>Neopterygii</taxon>
        <taxon>Teleostei</taxon>
        <taxon>Anguilliformes</taxon>
        <taxon>Synaphobranchidae</taxon>
        <taxon>Synaphobranchus</taxon>
    </lineage>
</organism>
<feature type="chain" id="PRO_5040239203" description="C-type lectin domain-containing protein" evidence="1">
    <location>
        <begin position="21"/>
        <end position="259"/>
    </location>
</feature>
<accession>A0A9Q1IJ09</accession>
<feature type="domain" description="C-type lectin" evidence="2">
    <location>
        <begin position="85"/>
        <end position="186"/>
    </location>
</feature>